<gene>
    <name evidence="8" type="ORF">ESP51_14350</name>
</gene>
<feature type="transmembrane region" description="Helical" evidence="4">
    <location>
        <begin position="744"/>
        <end position="762"/>
    </location>
</feature>
<dbReference type="Gene3D" id="3.40.50.12780">
    <property type="entry name" value="N-terminal domain of ligase-like"/>
    <property type="match status" value="1"/>
</dbReference>
<organism evidence="8 9">
    <name type="scientific">Agromyces albus</name>
    <dbReference type="NCBI Taxonomy" id="205332"/>
    <lineage>
        <taxon>Bacteria</taxon>
        <taxon>Bacillati</taxon>
        <taxon>Actinomycetota</taxon>
        <taxon>Actinomycetes</taxon>
        <taxon>Micrococcales</taxon>
        <taxon>Microbacteriaceae</taxon>
        <taxon>Agromyces</taxon>
    </lineage>
</organism>
<keyword evidence="4" id="KW-1133">Transmembrane helix</keyword>
<feature type="transmembrane region" description="Helical" evidence="4">
    <location>
        <begin position="792"/>
        <end position="807"/>
    </location>
</feature>
<feature type="domain" description="Carrier" evidence="6">
    <location>
        <begin position="487"/>
        <end position="530"/>
    </location>
</feature>
<dbReference type="InterPro" id="IPR000873">
    <property type="entry name" value="AMP-dep_synth/lig_dom"/>
</dbReference>
<dbReference type="InterPro" id="IPR036736">
    <property type="entry name" value="ACP-like_sf"/>
</dbReference>
<keyword evidence="4" id="KW-0812">Transmembrane</keyword>
<feature type="transmembrane region" description="Helical" evidence="4">
    <location>
        <begin position="812"/>
        <end position="829"/>
    </location>
</feature>
<evidence type="ECO:0000256" key="4">
    <source>
        <dbReference type="SAM" id="Phobius"/>
    </source>
</evidence>
<feature type="region of interest" description="Disordered" evidence="3">
    <location>
        <begin position="549"/>
        <end position="580"/>
    </location>
</feature>
<dbReference type="InterPro" id="IPR009081">
    <property type="entry name" value="PP-bd_ACP"/>
</dbReference>
<dbReference type="InterPro" id="IPR042099">
    <property type="entry name" value="ANL_N_sf"/>
</dbReference>
<feature type="compositionally biased region" description="Low complexity" evidence="3">
    <location>
        <begin position="549"/>
        <end position="563"/>
    </location>
</feature>
<keyword evidence="9" id="KW-1185">Reference proteome</keyword>
<reference evidence="8 9" key="1">
    <citation type="submission" date="2019-01" db="EMBL/GenBank/DDBJ databases">
        <title>Agromyces.</title>
        <authorList>
            <person name="Li J."/>
        </authorList>
    </citation>
    <scope>NUCLEOTIDE SEQUENCE [LARGE SCALE GENOMIC DNA]</scope>
    <source>
        <strain evidence="8 9">DSM 15934</strain>
    </source>
</reference>
<accession>A0A4V1QX33</accession>
<dbReference type="SUPFAM" id="SSF56801">
    <property type="entry name" value="Acetyl-CoA synthetase-like"/>
    <property type="match status" value="1"/>
</dbReference>
<evidence type="ECO:0000259" key="7">
    <source>
        <dbReference type="Pfam" id="PF01757"/>
    </source>
</evidence>
<dbReference type="PANTHER" id="PTHR43201:SF5">
    <property type="entry name" value="MEDIUM-CHAIN ACYL-COA LIGASE ACSF2, MITOCHONDRIAL"/>
    <property type="match status" value="1"/>
</dbReference>
<dbReference type="GO" id="GO:0016747">
    <property type="term" value="F:acyltransferase activity, transferring groups other than amino-acyl groups"/>
    <property type="evidence" value="ECO:0007669"/>
    <property type="project" value="InterPro"/>
</dbReference>
<feature type="transmembrane region" description="Helical" evidence="4">
    <location>
        <begin position="841"/>
        <end position="861"/>
    </location>
</feature>
<keyword evidence="4" id="KW-0472">Membrane</keyword>
<evidence type="ECO:0000313" key="8">
    <source>
        <dbReference type="EMBL" id="RXZ68256.1"/>
    </source>
</evidence>
<dbReference type="Pfam" id="PF00550">
    <property type="entry name" value="PP-binding"/>
    <property type="match status" value="1"/>
</dbReference>
<proteinExistence type="inferred from homology"/>
<feature type="transmembrane region" description="Helical" evidence="4">
    <location>
        <begin position="684"/>
        <end position="705"/>
    </location>
</feature>
<dbReference type="InterPro" id="IPR002656">
    <property type="entry name" value="Acyl_transf_3_dom"/>
</dbReference>
<comment type="caution">
    <text evidence="8">The sequence shown here is derived from an EMBL/GenBank/DDBJ whole genome shotgun (WGS) entry which is preliminary data.</text>
</comment>
<dbReference type="PANTHER" id="PTHR43201">
    <property type="entry name" value="ACYL-COA SYNTHETASE"/>
    <property type="match status" value="1"/>
</dbReference>
<dbReference type="SUPFAM" id="SSF47336">
    <property type="entry name" value="ACP-like"/>
    <property type="match status" value="1"/>
</dbReference>
<evidence type="ECO:0000259" key="6">
    <source>
        <dbReference type="Pfam" id="PF00550"/>
    </source>
</evidence>
<dbReference type="Proteomes" id="UP000293865">
    <property type="component" value="Unassembled WGS sequence"/>
</dbReference>
<evidence type="ECO:0000256" key="1">
    <source>
        <dbReference type="ARBA" id="ARBA00006432"/>
    </source>
</evidence>
<name>A0A4V1QX33_9MICO</name>
<feature type="transmembrane region" description="Helical" evidence="4">
    <location>
        <begin position="637"/>
        <end position="662"/>
    </location>
</feature>
<feature type="domain" description="AMP-dependent synthetase/ligase" evidence="5">
    <location>
        <begin position="37"/>
        <end position="345"/>
    </location>
</feature>
<dbReference type="AlphaFoldDB" id="A0A4V1QX33"/>
<dbReference type="GO" id="GO:0031956">
    <property type="term" value="F:medium-chain fatty acid-CoA ligase activity"/>
    <property type="evidence" value="ECO:0007669"/>
    <property type="project" value="TreeGrafter"/>
</dbReference>
<evidence type="ECO:0000313" key="9">
    <source>
        <dbReference type="Proteomes" id="UP000293865"/>
    </source>
</evidence>
<feature type="domain" description="Acyltransferase 3" evidence="7">
    <location>
        <begin position="586"/>
        <end position="859"/>
    </location>
</feature>
<keyword evidence="2" id="KW-0436">Ligase</keyword>
<evidence type="ECO:0000259" key="5">
    <source>
        <dbReference type="Pfam" id="PF00501"/>
    </source>
</evidence>
<dbReference type="Pfam" id="PF01757">
    <property type="entry name" value="Acyl_transf_3"/>
    <property type="match status" value="1"/>
</dbReference>
<dbReference type="EMBL" id="SDPN01000030">
    <property type="protein sequence ID" value="RXZ68256.1"/>
    <property type="molecule type" value="Genomic_DNA"/>
</dbReference>
<feature type="transmembrane region" description="Helical" evidence="4">
    <location>
        <begin position="717"/>
        <end position="738"/>
    </location>
</feature>
<protein>
    <submittedName>
        <fullName evidence="8">AMP-dependent synthetase</fullName>
    </submittedName>
</protein>
<dbReference type="OrthoDB" id="8445630at2"/>
<comment type="similarity">
    <text evidence="1">Belongs to the ATP-dependent AMP-binding enzyme family.</text>
</comment>
<evidence type="ECO:0000256" key="2">
    <source>
        <dbReference type="ARBA" id="ARBA00022598"/>
    </source>
</evidence>
<evidence type="ECO:0000256" key="3">
    <source>
        <dbReference type="SAM" id="MobiDB-lite"/>
    </source>
</evidence>
<dbReference type="RefSeq" id="WP_129521582.1">
    <property type="nucleotide sequence ID" value="NZ_SDPN01000030.1"/>
</dbReference>
<dbReference type="Pfam" id="PF00501">
    <property type="entry name" value="AMP-binding"/>
    <property type="match status" value="1"/>
</dbReference>
<dbReference type="Gene3D" id="1.10.1200.10">
    <property type="entry name" value="ACP-like"/>
    <property type="match status" value="1"/>
</dbReference>
<dbReference type="GO" id="GO:0006631">
    <property type="term" value="P:fatty acid metabolic process"/>
    <property type="evidence" value="ECO:0007669"/>
    <property type="project" value="TreeGrafter"/>
</dbReference>
<sequence>MAETTATLRLPTRILPDVGLDLLAVGADDDLAITTAERTMTRGELRDRVDDARRSLGDIRRLVFVSCTNSVDSLVAYLAAVAGGHPVLLLDGSGSDQAEAHRRNLVDRFDPDVIVDGSGDGDGNDGLRFEERRPGTRHALHPEFAMLTSTSGSTGSPKLVRLSRCNLESNAASIAEYLGLRSDDRAATTLPMHYCYGLSVINSHLLTGASVHLTARSVVDPLFWSEFDRVGATSFAGVPYTFELLEGAGFADRVPATLRHVTQAGGRLPADAVRHYAGLGRDHDFRFFVMYGQTEATARMAYLPPELAEARAGTIGVPIPGGSFRIDGDDEGELVYSGPNVMMGYAEDAGDFALGQVLTELRTGDIARQHDDGLYEIVGRSSRFVKTFGLRMSLDRVEELLLEAGIDARAVACDERLAVFVRAERFVPAARDVIAQRLGLPAHAFAVHAVDRFPRTASGKPDDATLIAHARRLEHAEPDDATAPASERIRELYAELLGRPDATADDSFVSLDGDSLSYVEVSVRLGRMLGTLPRDWPERRIRELAAVVAPEPSTTTAETAEPAGTNTKTPRRRRRPRTTSMETSVLLRAAAIVLIVATHTDLIDVKGGAHLLLAVAGYNLVRFRVTGASGAARVTGLLRAAAWIAVPAVIWIGGVALTTGFYDPSTAALLNGVLGQQSVWSEQWQFWFLEAIIWTLVGVAALLAIPWVDRFERRHPFGLAFILLAAAFAARMLVIGGIEAERVERYAVLSVVAFVVLGWLIARADTLTRRLIASAAVLVVAPGFFGEPLREAIVVAGCLLLCWMPVLRVPRVLVPAVVVLAASSMYVYLTHWQVYPPIEEVSPALATLASFAVGIVVWWLARAAGQGIARITRAMPTPSRSKAKGLLASAR</sequence>